<dbReference type="InterPro" id="IPR020904">
    <property type="entry name" value="Sc_DH/Rdtase_CS"/>
</dbReference>
<organism evidence="4 5">
    <name type="scientific">Burkholderia pseudomallei</name>
    <name type="common">Pseudomonas pseudomallei</name>
    <dbReference type="NCBI Taxonomy" id="28450"/>
    <lineage>
        <taxon>Bacteria</taxon>
        <taxon>Pseudomonadati</taxon>
        <taxon>Pseudomonadota</taxon>
        <taxon>Betaproteobacteria</taxon>
        <taxon>Burkholderiales</taxon>
        <taxon>Burkholderiaceae</taxon>
        <taxon>Burkholderia</taxon>
        <taxon>pseudomallei group</taxon>
    </lineage>
</organism>
<dbReference type="KEGG" id="but:X994_6537"/>
<reference evidence="4 5" key="1">
    <citation type="submission" date="2014-08" db="EMBL/GenBank/DDBJ databases">
        <authorList>
            <person name="Bunnell A."/>
            <person name="Chain P.S."/>
            <person name="Chertkov O."/>
            <person name="Currie B.J."/>
            <person name="Daligault H.E."/>
            <person name="Davenport K.W."/>
            <person name="Davis C."/>
            <person name="Gleasner C.D."/>
            <person name="Johnson S.L."/>
            <person name="Kaestli M."/>
            <person name="Koren S."/>
            <person name="Kunde Y.A."/>
            <person name="Mayo M."/>
            <person name="McMurry K.K."/>
            <person name="Price E.P."/>
            <person name="Reitenga K.G."/>
            <person name="Robison R."/>
            <person name="Rosovitz M.J."/>
            <person name="Sarovich D.S."/>
            <person name="Teshima H."/>
        </authorList>
    </citation>
    <scope>NUCLEOTIDE SEQUENCE [LARGE SCALE GENOMIC DNA]</scope>
    <source>
        <strain evidence="4 5">MSHR44</strain>
    </source>
</reference>
<dbReference type="PANTHER" id="PTHR43477:SF4">
    <property type="entry name" value="DEHYDROGENASE_REDUCTASE SDR FAMILY MEMBER 6"/>
    <property type="match status" value="1"/>
</dbReference>
<keyword evidence="3" id="KW-0520">NAD</keyword>
<dbReference type="Pfam" id="PF13561">
    <property type="entry name" value="adh_short_C2"/>
    <property type="match status" value="1"/>
</dbReference>
<dbReference type="InterPro" id="IPR002347">
    <property type="entry name" value="SDR_fam"/>
</dbReference>
<dbReference type="GO" id="GO:0003858">
    <property type="term" value="F:3-hydroxybutyrate dehydrogenase activity"/>
    <property type="evidence" value="ECO:0007669"/>
    <property type="project" value="UniProtKB-EC"/>
</dbReference>
<dbReference type="PROSITE" id="PS00061">
    <property type="entry name" value="ADH_SHORT"/>
    <property type="match status" value="1"/>
</dbReference>
<dbReference type="FunFam" id="3.40.50.720:FF:000084">
    <property type="entry name" value="Short-chain dehydrogenase reductase"/>
    <property type="match status" value="1"/>
</dbReference>
<dbReference type="RefSeq" id="WP_043298500.1">
    <property type="nucleotide sequence ID" value="NZ_KN323090.1"/>
</dbReference>
<accession>A0AA40JI96</accession>
<dbReference type="PRINTS" id="PR00081">
    <property type="entry name" value="GDHRDH"/>
</dbReference>
<comment type="similarity">
    <text evidence="1">Belongs to the short-chain dehydrogenases/reductases (SDR) family.</text>
</comment>
<evidence type="ECO:0000313" key="4">
    <source>
        <dbReference type="EMBL" id="KGX17041.1"/>
    </source>
</evidence>
<evidence type="ECO:0000256" key="1">
    <source>
        <dbReference type="ARBA" id="ARBA00006484"/>
    </source>
</evidence>
<evidence type="ECO:0000256" key="3">
    <source>
        <dbReference type="ARBA" id="ARBA00023027"/>
    </source>
</evidence>
<proteinExistence type="inferred from homology"/>
<gene>
    <name evidence="4" type="primary">bdh2</name>
    <name evidence="4" type="ORF">Y036_6103</name>
</gene>
<name>A0AA40JI96_BURPE</name>
<dbReference type="PRINTS" id="PR00080">
    <property type="entry name" value="SDRFAMILY"/>
</dbReference>
<dbReference type="EMBL" id="JQIM01000007">
    <property type="protein sequence ID" value="KGX17041.1"/>
    <property type="molecule type" value="Genomic_DNA"/>
</dbReference>
<evidence type="ECO:0000313" key="5">
    <source>
        <dbReference type="Proteomes" id="UP000030475"/>
    </source>
</evidence>
<evidence type="ECO:0000256" key="2">
    <source>
        <dbReference type="ARBA" id="ARBA00023002"/>
    </source>
</evidence>
<dbReference type="InterPro" id="IPR051122">
    <property type="entry name" value="SDR_DHRS6-like"/>
</dbReference>
<protein>
    <submittedName>
        <fullName evidence="4">3-hydroxybutyrate dehydrogenase type 2</fullName>
        <ecNumber evidence="4">1.1.1.30</ecNumber>
    </submittedName>
</protein>
<comment type="caution">
    <text evidence="4">The sequence shown here is derived from an EMBL/GenBank/DDBJ whole genome shotgun (WGS) entry which is preliminary data.</text>
</comment>
<dbReference type="AlphaFoldDB" id="A0AA40JI96"/>
<dbReference type="Proteomes" id="UP000030475">
    <property type="component" value="Unassembled WGS sequence"/>
</dbReference>
<dbReference type="SUPFAM" id="SSF51735">
    <property type="entry name" value="NAD(P)-binding Rossmann-fold domains"/>
    <property type="match status" value="1"/>
</dbReference>
<dbReference type="InterPro" id="IPR036291">
    <property type="entry name" value="NAD(P)-bd_dom_sf"/>
</dbReference>
<dbReference type="Gene3D" id="3.40.50.720">
    <property type="entry name" value="NAD(P)-binding Rossmann-like Domain"/>
    <property type="match status" value="1"/>
</dbReference>
<keyword evidence="2 4" id="KW-0560">Oxidoreductase</keyword>
<sequence length="245" mass="25631">MSGRLAGKRAVVTAAANGIGKAAALAFAREGAKVWACDIDAAALDRIEHPSIERHRLDVCDGDAIDAFARGIGRIDVLFNCAGIVHQGTVLDCDADAWQRSMEVNVLSMHRLIRAVLPGMLASGGGSIVNMSSAASSVKGFPNRYVYGASKAAVVGMTKAIAADFVKRNIRCNAVCPGTVDTPSLRARIASAEDPVQALKDFIARQPMGRLATVDDVTPMLVYLASDESAFVTGQALCVDGGITL</sequence>
<dbReference type="EC" id="1.1.1.30" evidence="4"/>
<dbReference type="PANTHER" id="PTHR43477">
    <property type="entry name" value="DIHYDROANTICAPSIN 7-DEHYDROGENASE"/>
    <property type="match status" value="1"/>
</dbReference>